<dbReference type="EMBL" id="CP020465">
    <property type="protein sequence ID" value="ASP49785.1"/>
    <property type="molecule type" value="Genomic_DNA"/>
</dbReference>
<dbReference type="RefSeq" id="WP_081154171.1">
    <property type="nucleotide sequence ID" value="NZ_CP020465.1"/>
</dbReference>
<keyword evidence="2" id="KW-1185">Reference proteome</keyword>
<gene>
    <name evidence="1" type="ORF">B5D82_19610</name>
</gene>
<accession>A0A222GD20</accession>
<evidence type="ECO:0000313" key="1">
    <source>
        <dbReference type="EMBL" id="ASP49785.1"/>
    </source>
</evidence>
<dbReference type="OrthoDB" id="307608at2"/>
<organism evidence="1 2">
    <name type="scientific">Cognaticolwellia beringensis</name>
    <dbReference type="NCBI Taxonomy" id="1967665"/>
    <lineage>
        <taxon>Bacteria</taxon>
        <taxon>Pseudomonadati</taxon>
        <taxon>Pseudomonadota</taxon>
        <taxon>Gammaproteobacteria</taxon>
        <taxon>Alteromonadales</taxon>
        <taxon>Colwelliaceae</taxon>
        <taxon>Cognaticolwellia</taxon>
    </lineage>
</organism>
<protein>
    <submittedName>
        <fullName evidence="1">DUF2513 domain-containing protein</fullName>
    </submittedName>
</protein>
<reference evidence="1 2" key="1">
    <citation type="submission" date="2017-08" db="EMBL/GenBank/DDBJ databases">
        <title>Complete genome of Colwellia sp. NB097-1, a psychrophile bacterium ioslated from Bering Sea.</title>
        <authorList>
            <person name="Chen X."/>
        </authorList>
    </citation>
    <scope>NUCLEOTIDE SEQUENCE [LARGE SCALE GENOMIC DNA]</scope>
    <source>
        <strain evidence="1 2">NB097-1</strain>
    </source>
</reference>
<name>A0A222GD20_9GAMM</name>
<sequence>MKIDLEFYKSLFSAFLESESAHITYKDLIESGVEVGIEDNLNEKFIFHMQLCIDNDLITNEKQECYNLESLGIGSNKSNRYIIDVSMRLSQKGHDFAATLNNKEVFDKLKSEFKDMPFKTIFDGGQKLLNHFLKKRMDVLLAE</sequence>
<dbReference type="AlphaFoldDB" id="A0A222GD20"/>
<proteinExistence type="predicted"/>
<dbReference type="Proteomes" id="UP000202259">
    <property type="component" value="Chromosome"/>
</dbReference>
<dbReference type="KEGG" id="cber:B5D82_19610"/>
<evidence type="ECO:0000313" key="2">
    <source>
        <dbReference type="Proteomes" id="UP000202259"/>
    </source>
</evidence>